<feature type="binding site" description="axial binding residue" evidence="12">
    <location>
        <position position="447"/>
    </location>
    <ligand>
        <name>heme</name>
        <dbReference type="ChEBI" id="CHEBI:30413"/>
    </ligand>
    <ligandPart>
        <name>Fe</name>
        <dbReference type="ChEBI" id="CHEBI:18248"/>
    </ligandPart>
</feature>
<evidence type="ECO:0000256" key="4">
    <source>
        <dbReference type="ARBA" id="ARBA00022617"/>
    </source>
</evidence>
<reference evidence="16" key="1">
    <citation type="submission" date="2025-08" db="UniProtKB">
        <authorList>
            <consortium name="RefSeq"/>
        </authorList>
    </citation>
    <scope>IDENTIFICATION</scope>
    <source>
        <tissue evidence="16">Leaf</tissue>
    </source>
</reference>
<dbReference type="GO" id="GO:0016020">
    <property type="term" value="C:membrane"/>
    <property type="evidence" value="ECO:0007669"/>
    <property type="project" value="UniProtKB-SubCell"/>
</dbReference>
<evidence type="ECO:0000256" key="6">
    <source>
        <dbReference type="ARBA" id="ARBA00022723"/>
    </source>
</evidence>
<keyword evidence="11" id="KW-0472">Membrane</keyword>
<evidence type="ECO:0000256" key="13">
    <source>
        <dbReference type="RuleBase" id="RU000461"/>
    </source>
</evidence>
<dbReference type="RefSeq" id="XP_030552372.2">
    <property type="nucleotide sequence ID" value="XM_030696512.2"/>
</dbReference>
<dbReference type="InterPro" id="IPR001128">
    <property type="entry name" value="Cyt_P450"/>
</dbReference>
<name>A0A8B8R1K3_9MYRT</name>
<evidence type="ECO:0000256" key="9">
    <source>
        <dbReference type="ARBA" id="ARBA00023004"/>
    </source>
</evidence>
<protein>
    <submittedName>
        <fullName evidence="16">Cytochrome P450 CYP749A22-like</fullName>
    </submittedName>
</protein>
<evidence type="ECO:0000256" key="7">
    <source>
        <dbReference type="ARBA" id="ARBA00022989"/>
    </source>
</evidence>
<evidence type="ECO:0000256" key="12">
    <source>
        <dbReference type="PIRSR" id="PIRSR602401-1"/>
    </source>
</evidence>
<dbReference type="GO" id="GO:0005506">
    <property type="term" value="F:iron ion binding"/>
    <property type="evidence" value="ECO:0007669"/>
    <property type="project" value="InterPro"/>
</dbReference>
<comment type="cofactor">
    <cofactor evidence="1 12">
        <name>heme</name>
        <dbReference type="ChEBI" id="CHEBI:30413"/>
    </cofactor>
</comment>
<dbReference type="Proteomes" id="UP000827889">
    <property type="component" value="Chromosome 6"/>
</dbReference>
<dbReference type="InterPro" id="IPR002401">
    <property type="entry name" value="Cyt_P450_E_grp-I"/>
</dbReference>
<dbReference type="KEGG" id="rarg:115756648"/>
<keyword evidence="4 12" id="KW-0349">Heme</keyword>
<gene>
    <name evidence="16" type="primary">LOC115756648</name>
</gene>
<evidence type="ECO:0000256" key="5">
    <source>
        <dbReference type="ARBA" id="ARBA00022692"/>
    </source>
</evidence>
<evidence type="ECO:0000256" key="1">
    <source>
        <dbReference type="ARBA" id="ARBA00001971"/>
    </source>
</evidence>
<evidence type="ECO:0000256" key="3">
    <source>
        <dbReference type="ARBA" id="ARBA00010617"/>
    </source>
</evidence>
<dbReference type="InterPro" id="IPR017972">
    <property type="entry name" value="Cyt_P450_CS"/>
</dbReference>
<dbReference type="InterPro" id="IPR050665">
    <property type="entry name" value="Cytochrome_P450_Monooxygen"/>
</dbReference>
<evidence type="ECO:0000256" key="8">
    <source>
        <dbReference type="ARBA" id="ARBA00023002"/>
    </source>
</evidence>
<feature type="signal peptide" evidence="14">
    <location>
        <begin position="1"/>
        <end position="19"/>
    </location>
</feature>
<evidence type="ECO:0000313" key="16">
    <source>
        <dbReference type="RefSeq" id="XP_030552372.2"/>
    </source>
</evidence>
<accession>A0A8B8R1K3</accession>
<dbReference type="PROSITE" id="PS00086">
    <property type="entry name" value="CYTOCHROME_P450"/>
    <property type="match status" value="1"/>
</dbReference>
<keyword evidence="8 13" id="KW-0560">Oxidoreductase</keyword>
<dbReference type="PRINTS" id="PR00385">
    <property type="entry name" value="P450"/>
</dbReference>
<proteinExistence type="inferred from homology"/>
<comment type="similarity">
    <text evidence="3 13">Belongs to the cytochrome P450 family.</text>
</comment>
<keyword evidence="6 12" id="KW-0479">Metal-binding</keyword>
<dbReference type="Pfam" id="PF00067">
    <property type="entry name" value="p450"/>
    <property type="match status" value="1"/>
</dbReference>
<dbReference type="GO" id="GO:0004497">
    <property type="term" value="F:monooxygenase activity"/>
    <property type="evidence" value="ECO:0007669"/>
    <property type="project" value="UniProtKB-KW"/>
</dbReference>
<organism evidence="15 16">
    <name type="scientific">Rhodamnia argentea</name>
    <dbReference type="NCBI Taxonomy" id="178133"/>
    <lineage>
        <taxon>Eukaryota</taxon>
        <taxon>Viridiplantae</taxon>
        <taxon>Streptophyta</taxon>
        <taxon>Embryophyta</taxon>
        <taxon>Tracheophyta</taxon>
        <taxon>Spermatophyta</taxon>
        <taxon>Magnoliopsida</taxon>
        <taxon>eudicotyledons</taxon>
        <taxon>Gunneridae</taxon>
        <taxon>Pentapetalae</taxon>
        <taxon>rosids</taxon>
        <taxon>malvids</taxon>
        <taxon>Myrtales</taxon>
        <taxon>Myrtaceae</taxon>
        <taxon>Myrtoideae</taxon>
        <taxon>Myrteae</taxon>
        <taxon>Australasian group</taxon>
        <taxon>Rhodamnia</taxon>
    </lineage>
</organism>
<keyword evidence="5" id="KW-0812">Transmembrane</keyword>
<dbReference type="GeneID" id="115756648"/>
<keyword evidence="15" id="KW-1185">Reference proteome</keyword>
<keyword evidence="9 12" id="KW-0408">Iron</keyword>
<dbReference type="Gene3D" id="1.10.630.10">
    <property type="entry name" value="Cytochrome P450"/>
    <property type="match status" value="1"/>
</dbReference>
<evidence type="ECO:0000256" key="10">
    <source>
        <dbReference type="ARBA" id="ARBA00023033"/>
    </source>
</evidence>
<dbReference type="PANTHER" id="PTHR24282">
    <property type="entry name" value="CYTOCHROME P450 FAMILY MEMBER"/>
    <property type="match status" value="1"/>
</dbReference>
<dbReference type="InterPro" id="IPR036396">
    <property type="entry name" value="Cyt_P450_sf"/>
</dbReference>
<dbReference type="AlphaFoldDB" id="A0A8B8R1K3"/>
<evidence type="ECO:0000256" key="2">
    <source>
        <dbReference type="ARBA" id="ARBA00004167"/>
    </source>
</evidence>
<evidence type="ECO:0000256" key="14">
    <source>
        <dbReference type="SAM" id="SignalP"/>
    </source>
</evidence>
<keyword evidence="10 13" id="KW-0503">Monooxygenase</keyword>
<evidence type="ECO:0000313" key="15">
    <source>
        <dbReference type="Proteomes" id="UP000827889"/>
    </source>
</evidence>
<dbReference type="GO" id="GO:0020037">
    <property type="term" value="F:heme binding"/>
    <property type="evidence" value="ECO:0007669"/>
    <property type="project" value="InterPro"/>
</dbReference>
<dbReference type="PANTHER" id="PTHR24282:SF20">
    <property type="entry name" value="CYTOCHROME P450 CYP749A22-LIKE"/>
    <property type="match status" value="1"/>
</dbReference>
<keyword evidence="7" id="KW-1133">Transmembrane helix</keyword>
<dbReference type="SUPFAM" id="SSF48264">
    <property type="entry name" value="Cytochrome P450"/>
    <property type="match status" value="1"/>
</dbReference>
<feature type="chain" id="PRO_5046489380" evidence="14">
    <location>
        <begin position="20"/>
        <end position="499"/>
    </location>
</feature>
<evidence type="ECO:0000256" key="11">
    <source>
        <dbReference type="ARBA" id="ARBA00023136"/>
    </source>
</evidence>
<dbReference type="GO" id="GO:0016705">
    <property type="term" value="F:oxidoreductase activity, acting on paired donors, with incorporation or reduction of molecular oxygen"/>
    <property type="evidence" value="ECO:0007669"/>
    <property type="project" value="InterPro"/>
</dbReference>
<sequence length="499" mass="56390">MIGLLASLFLLLFSALAIALHKLWWTPFRIQKTMASQGITGPPYKLIYGSTRAILQIQNEASGRPLSRSHDIFPRVQPHISAWTRTYGEFAKKKKQPELIKEVLNNKDEAFPKSDAKGFLKKLLGDGLVTSEGEKWAKHRRLANYAFHGDSLRSMFPAMVNSVHMMLERWKNLHGNEIEVYREFTVLTSEVISKTAFGSSYVEGRHIFEMVRKLSSITARNALKIRFPGISKLWKTNDELESEKLENGIRDAVLEIIRKREQKVRAGELDDLGNDFLGLLVKASQSDDESRRITIDDLVDECKTFYIAGHDTTNTMLTWTVFLLAIHPDWQDEARKEVLGVFGNQDPNPDGIAKLKTMGMIINESLRLYPPVVGIDRKVATKARLGKLVLPANICVYIPNLKLHHDPQIWGDDIQLFKPERFFEGVAKATNNNLAAFFPFGLGPRTCVGFNFAATEAKIALSMILQRYAFSLSPAYVHSPTQLLTTCPQHGVQVIFHTL</sequence>
<keyword evidence="14" id="KW-0732">Signal</keyword>
<dbReference type="PRINTS" id="PR00463">
    <property type="entry name" value="EP450I"/>
</dbReference>
<comment type="subcellular location">
    <subcellularLocation>
        <location evidence="2">Membrane</location>
        <topology evidence="2">Single-pass membrane protein</topology>
    </subcellularLocation>
</comment>